<evidence type="ECO:0000259" key="1">
    <source>
        <dbReference type="Pfam" id="PF13635"/>
    </source>
</evidence>
<dbReference type="PANTHER" id="PTHR33295:SF7">
    <property type="entry name" value="ATPASE"/>
    <property type="match status" value="1"/>
</dbReference>
<feature type="domain" description="DUF4143" evidence="1">
    <location>
        <begin position="133"/>
        <end position="276"/>
    </location>
</feature>
<dbReference type="InterPro" id="IPR025420">
    <property type="entry name" value="DUF4143"/>
</dbReference>
<organism evidence="2 3">
    <name type="scientific">Candidatus Magnetoglobus multicellularis str. Araruama</name>
    <dbReference type="NCBI Taxonomy" id="890399"/>
    <lineage>
        <taxon>Bacteria</taxon>
        <taxon>Pseudomonadati</taxon>
        <taxon>Thermodesulfobacteriota</taxon>
        <taxon>Desulfobacteria</taxon>
        <taxon>Desulfobacterales</taxon>
        <taxon>Desulfobacteraceae</taxon>
        <taxon>Candidatus Magnetoglobus</taxon>
    </lineage>
</organism>
<dbReference type="PANTHER" id="PTHR33295">
    <property type="entry name" value="ATPASE"/>
    <property type="match status" value="1"/>
</dbReference>
<evidence type="ECO:0000313" key="3">
    <source>
        <dbReference type="Proteomes" id="UP000189670"/>
    </source>
</evidence>
<proteinExistence type="predicted"/>
<dbReference type="Proteomes" id="UP000189670">
    <property type="component" value="Unassembled WGS sequence"/>
</dbReference>
<name>A0A1V1NTC9_9BACT</name>
<dbReference type="AlphaFoldDB" id="A0A1V1NTC9"/>
<comment type="caution">
    <text evidence="2">The sequence shown here is derived from an EMBL/GenBank/DDBJ whole genome shotgun (WGS) entry which is preliminary data.</text>
</comment>
<feature type="non-terminal residue" evidence="2">
    <location>
        <position position="277"/>
    </location>
</feature>
<sequence>MCPKALTSLKYFCEDLPQLHLCCAGSLLGTALADESFPVGKVEFLPMFPMTFTEFLEAVNDEMSLDVLKDLQHSEYQSQTSHDRIWERLKTYYLTGGMPKVVKSFRDLCDENMAAAIMTARAVQKNLIDAYYKDFAKHSGKINAMHIASVLEDVPIQLSKNINDSVKRYRFKGVIPGKKAFTDLQGPINWLEKAGLIIKVKICNRAEIPLESFCKYNLFKLYMFDIGILGAMLEIPETSLLLQNYGIIRGYFAENFAAQELRASGSAKLHSWQSRNS</sequence>
<evidence type="ECO:0000313" key="2">
    <source>
        <dbReference type="EMBL" id="ETR65850.1"/>
    </source>
</evidence>
<protein>
    <recommendedName>
        <fullName evidence="1">DUF4143 domain-containing protein</fullName>
    </recommendedName>
</protein>
<dbReference type="Pfam" id="PF13635">
    <property type="entry name" value="DUF4143"/>
    <property type="match status" value="1"/>
</dbReference>
<accession>A0A1V1NTC9</accession>
<reference evidence="3" key="1">
    <citation type="submission" date="2012-11" db="EMBL/GenBank/DDBJ databases">
        <authorList>
            <person name="Lucero-Rivera Y.E."/>
            <person name="Tovar-Ramirez D."/>
        </authorList>
    </citation>
    <scope>NUCLEOTIDE SEQUENCE [LARGE SCALE GENOMIC DNA]</scope>
    <source>
        <strain evidence="3">Araruama</strain>
    </source>
</reference>
<gene>
    <name evidence="2" type="ORF">OMM_13621</name>
</gene>
<dbReference type="EMBL" id="ATBP01002448">
    <property type="protein sequence ID" value="ETR65850.1"/>
    <property type="molecule type" value="Genomic_DNA"/>
</dbReference>